<proteinExistence type="predicted"/>
<gene>
    <name evidence="1" type="ORF">RV045_09205</name>
</gene>
<protein>
    <submittedName>
        <fullName evidence="1">Uncharacterized protein</fullName>
    </submittedName>
</protein>
<organism evidence="1 2">
    <name type="scientific">Amphibiibacter pelophylacis</name>
    <dbReference type="NCBI Taxonomy" id="1799477"/>
    <lineage>
        <taxon>Bacteria</taxon>
        <taxon>Pseudomonadati</taxon>
        <taxon>Pseudomonadota</taxon>
        <taxon>Betaproteobacteria</taxon>
        <taxon>Burkholderiales</taxon>
        <taxon>Sphaerotilaceae</taxon>
        <taxon>Amphibiibacter</taxon>
    </lineage>
</organism>
<evidence type="ECO:0000313" key="1">
    <source>
        <dbReference type="EMBL" id="MEJ7138603.1"/>
    </source>
</evidence>
<evidence type="ECO:0000313" key="2">
    <source>
        <dbReference type="Proteomes" id="UP001364695"/>
    </source>
</evidence>
<comment type="caution">
    <text evidence="1">The sequence shown here is derived from an EMBL/GenBank/DDBJ whole genome shotgun (WGS) entry which is preliminary data.</text>
</comment>
<keyword evidence="2" id="KW-1185">Reference proteome</keyword>
<sequence>MDIINTINMMQRLQSLPEIYLNADKAVVKTVHAYFAELYETEVRDKSVMESGEDYSEYVAQSIAEKTVIHRKYWSNPALYYVPCSISGDPRHNWSLLSHIEIFRNDDDDNRLFIFSAKYPFPSGGLSNRVYMLKAVDGALKFEHKFM</sequence>
<name>A0ACC6P306_9BURK</name>
<dbReference type="EMBL" id="JAWDIE010000012">
    <property type="protein sequence ID" value="MEJ7138603.1"/>
    <property type="molecule type" value="Genomic_DNA"/>
</dbReference>
<dbReference type="Proteomes" id="UP001364695">
    <property type="component" value="Unassembled WGS sequence"/>
</dbReference>
<accession>A0ACC6P306</accession>
<reference evidence="1" key="1">
    <citation type="submission" date="2023-10" db="EMBL/GenBank/DDBJ databases">
        <title>Amphibacter perezi, gen. nov., sp. nov. a novel taxa of the family Comamonadaceae, class Betaproteobacteria isolated from the skin microbiota of Pelophylax perezi from different populations.</title>
        <authorList>
            <person name="Costa S."/>
            <person name="Proenca D.N."/>
            <person name="Lopes I."/>
            <person name="Morais P.V."/>
        </authorList>
    </citation>
    <scope>NUCLEOTIDE SEQUENCE</scope>
    <source>
        <strain evidence="1">SL12-8</strain>
    </source>
</reference>